<gene>
    <name evidence="2" type="ORF">Pta02_53870</name>
</gene>
<dbReference type="EMBL" id="BOOK01000038">
    <property type="protein sequence ID" value="GII03379.1"/>
    <property type="molecule type" value="Genomic_DNA"/>
</dbReference>
<name>A0A8J3T9I1_9ACTN</name>
<evidence type="ECO:0000256" key="1">
    <source>
        <dbReference type="SAM" id="Phobius"/>
    </source>
</evidence>
<dbReference type="RefSeq" id="WP_203877661.1">
    <property type="nucleotide sequence ID" value="NZ_BOOK01000038.1"/>
</dbReference>
<evidence type="ECO:0000313" key="3">
    <source>
        <dbReference type="Proteomes" id="UP000634476"/>
    </source>
</evidence>
<proteinExistence type="predicted"/>
<sequence length="81" mass="8346">MTHIATVSLILRVVTNLLGLPLVAGVILALGGATGGAALTTAYAQEGARTVPVVTLEDLLKLTEKEVVEKVKHKSAAKSRA</sequence>
<organism evidence="2 3">
    <name type="scientific">Planobispora takensis</name>
    <dbReference type="NCBI Taxonomy" id="1367882"/>
    <lineage>
        <taxon>Bacteria</taxon>
        <taxon>Bacillati</taxon>
        <taxon>Actinomycetota</taxon>
        <taxon>Actinomycetes</taxon>
        <taxon>Streptosporangiales</taxon>
        <taxon>Streptosporangiaceae</taxon>
        <taxon>Planobispora</taxon>
    </lineage>
</organism>
<keyword evidence="1" id="KW-1133">Transmembrane helix</keyword>
<feature type="transmembrane region" description="Helical" evidence="1">
    <location>
        <begin position="18"/>
        <end position="39"/>
    </location>
</feature>
<dbReference type="AlphaFoldDB" id="A0A8J3T9I1"/>
<reference evidence="2" key="1">
    <citation type="submission" date="2021-01" db="EMBL/GenBank/DDBJ databases">
        <title>Whole genome shotgun sequence of Planobispora takensis NBRC 109077.</title>
        <authorList>
            <person name="Komaki H."/>
            <person name="Tamura T."/>
        </authorList>
    </citation>
    <scope>NUCLEOTIDE SEQUENCE</scope>
    <source>
        <strain evidence="2">NBRC 109077</strain>
    </source>
</reference>
<comment type="caution">
    <text evidence="2">The sequence shown here is derived from an EMBL/GenBank/DDBJ whole genome shotgun (WGS) entry which is preliminary data.</text>
</comment>
<evidence type="ECO:0000313" key="2">
    <source>
        <dbReference type="EMBL" id="GII03379.1"/>
    </source>
</evidence>
<protein>
    <submittedName>
        <fullName evidence="2">Uncharacterized protein</fullName>
    </submittedName>
</protein>
<keyword evidence="1" id="KW-0472">Membrane</keyword>
<accession>A0A8J3T9I1</accession>
<keyword evidence="3" id="KW-1185">Reference proteome</keyword>
<keyword evidence="1" id="KW-0812">Transmembrane</keyword>
<dbReference type="Proteomes" id="UP000634476">
    <property type="component" value="Unassembled WGS sequence"/>
</dbReference>